<evidence type="ECO:0000256" key="2">
    <source>
        <dbReference type="ARBA" id="ARBA00022729"/>
    </source>
</evidence>
<evidence type="ECO:0000256" key="4">
    <source>
        <dbReference type="ARBA" id="ARBA00023139"/>
    </source>
</evidence>
<keyword evidence="1" id="KW-1003">Cell membrane</keyword>
<dbReference type="PANTHER" id="PTHR43649:SF33">
    <property type="entry name" value="POLYGALACTURONAN_RHAMNOGALACTURONAN-BINDING PROTEIN YTCQ"/>
    <property type="match status" value="1"/>
</dbReference>
<dbReference type="OrthoDB" id="9768630at2"/>
<evidence type="ECO:0000313" key="7">
    <source>
        <dbReference type="EMBL" id="KRK70496.1"/>
    </source>
</evidence>
<dbReference type="RefSeq" id="WP_054722085.1">
    <property type="nucleotide sequence ID" value="NZ_AZDJ01000032.1"/>
</dbReference>
<organism evidence="7 8">
    <name type="scientific">Lacticaseibacillus nasuensis JCM 17158</name>
    <dbReference type="NCBI Taxonomy" id="1291734"/>
    <lineage>
        <taxon>Bacteria</taxon>
        <taxon>Bacillati</taxon>
        <taxon>Bacillota</taxon>
        <taxon>Bacilli</taxon>
        <taxon>Lactobacillales</taxon>
        <taxon>Lactobacillaceae</taxon>
        <taxon>Lacticaseibacillus</taxon>
    </lineage>
</organism>
<evidence type="ECO:0000256" key="3">
    <source>
        <dbReference type="ARBA" id="ARBA00023136"/>
    </source>
</evidence>
<keyword evidence="8" id="KW-1185">Reference proteome</keyword>
<dbReference type="InterPro" id="IPR050490">
    <property type="entry name" value="Bact_solute-bd_prot1"/>
</dbReference>
<reference evidence="7 8" key="1">
    <citation type="journal article" date="2015" name="Genome Announc.">
        <title>Expanding the biotechnology potential of lactobacilli through comparative genomics of 213 strains and associated genera.</title>
        <authorList>
            <person name="Sun Z."/>
            <person name="Harris H.M."/>
            <person name="McCann A."/>
            <person name="Guo C."/>
            <person name="Argimon S."/>
            <person name="Zhang W."/>
            <person name="Yang X."/>
            <person name="Jeffery I.B."/>
            <person name="Cooney J.C."/>
            <person name="Kagawa T.F."/>
            <person name="Liu W."/>
            <person name="Song Y."/>
            <person name="Salvetti E."/>
            <person name="Wrobel A."/>
            <person name="Rasinkangas P."/>
            <person name="Parkhill J."/>
            <person name="Rea M.C."/>
            <person name="O'Sullivan O."/>
            <person name="Ritari J."/>
            <person name="Douillard F.P."/>
            <person name="Paul Ross R."/>
            <person name="Yang R."/>
            <person name="Briner A.E."/>
            <person name="Felis G.E."/>
            <person name="de Vos W.M."/>
            <person name="Barrangou R."/>
            <person name="Klaenhammer T.R."/>
            <person name="Caufield P.W."/>
            <person name="Cui Y."/>
            <person name="Zhang H."/>
            <person name="O'Toole P.W."/>
        </authorList>
    </citation>
    <scope>NUCLEOTIDE SEQUENCE [LARGE SCALE GENOMIC DNA]</scope>
    <source>
        <strain evidence="7 8">JCM 17158</strain>
    </source>
</reference>
<keyword evidence="5" id="KW-0449">Lipoprotein</keyword>
<sequence>MNMRFSKKLAFGAIALASTVVLAACGKGSSDSGKNSDGSTDLTFWTFVDGQGTFFKDAAKAWNKSHPKQKINLKVSVLPFDQENQKLTVALKSGSGAPDIVDVELGQAAIQLKGTPQYYSLNSALKPYRSVLQKSRLDNFTKDGKTYGLDYHVGEVVTYYNTDLLKKAGIDYTKIKTWADYTKAGEQLKAKTGKYMNELEYAGMFQLDSMVAQQKADYYKDGKVDVNNAAVKRALQMQHDWIYKDKIARSAVGGNLDNDQFFAEMNKGNVASVTMPAWYMQRMVAHMPKLKNKVAIAPMPVFQQGDYQTAGGGGTGTMVTNQAKNKKLAAKFVVWAKASKGQAYKIWENLGFDPIRTDIWSTDRMKADNDYTEYFGKDIFDIYSKLSDQVHVVTKTDSFAPTINDYILKNTLPSTILKDKMTPTKALDTAQAALKKQQSNQ</sequence>
<dbReference type="SUPFAM" id="SSF53850">
    <property type="entry name" value="Periplasmic binding protein-like II"/>
    <property type="match status" value="1"/>
</dbReference>
<keyword evidence="4" id="KW-0564">Palmitate</keyword>
<evidence type="ECO:0000256" key="6">
    <source>
        <dbReference type="SAM" id="SignalP"/>
    </source>
</evidence>
<dbReference type="InterPro" id="IPR006059">
    <property type="entry name" value="SBP"/>
</dbReference>
<keyword evidence="3" id="KW-0472">Membrane</keyword>
<feature type="chain" id="PRO_5006405982" evidence="6">
    <location>
        <begin position="24"/>
        <end position="441"/>
    </location>
</feature>
<evidence type="ECO:0000256" key="1">
    <source>
        <dbReference type="ARBA" id="ARBA00022475"/>
    </source>
</evidence>
<dbReference type="PATRIC" id="fig|1291734.4.peg.580"/>
<dbReference type="STRING" id="1291734.FD02_GL000565"/>
<proteinExistence type="predicted"/>
<gene>
    <name evidence="7" type="ORF">FD02_GL000565</name>
</gene>
<dbReference type="Gene3D" id="3.40.190.10">
    <property type="entry name" value="Periplasmic binding protein-like II"/>
    <property type="match status" value="1"/>
</dbReference>
<evidence type="ECO:0000256" key="5">
    <source>
        <dbReference type="ARBA" id="ARBA00023288"/>
    </source>
</evidence>
<dbReference type="EMBL" id="AZDJ01000032">
    <property type="protein sequence ID" value="KRK70496.1"/>
    <property type="molecule type" value="Genomic_DNA"/>
</dbReference>
<name>A0A0R1JGQ2_9LACO</name>
<keyword evidence="2 6" id="KW-0732">Signal</keyword>
<dbReference type="AlphaFoldDB" id="A0A0R1JGQ2"/>
<dbReference type="PROSITE" id="PS51257">
    <property type="entry name" value="PROKAR_LIPOPROTEIN"/>
    <property type="match status" value="1"/>
</dbReference>
<dbReference type="PANTHER" id="PTHR43649">
    <property type="entry name" value="ARABINOSE-BINDING PROTEIN-RELATED"/>
    <property type="match status" value="1"/>
</dbReference>
<feature type="signal peptide" evidence="6">
    <location>
        <begin position="1"/>
        <end position="23"/>
    </location>
</feature>
<accession>A0A0R1JGQ2</accession>
<protein>
    <submittedName>
        <fullName evidence="7">Uncharacterized protein</fullName>
    </submittedName>
</protein>
<dbReference type="Proteomes" id="UP000051804">
    <property type="component" value="Unassembled WGS sequence"/>
</dbReference>
<dbReference type="Pfam" id="PF01547">
    <property type="entry name" value="SBP_bac_1"/>
    <property type="match status" value="1"/>
</dbReference>
<comment type="caution">
    <text evidence="7">The sequence shown here is derived from an EMBL/GenBank/DDBJ whole genome shotgun (WGS) entry which is preliminary data.</text>
</comment>
<evidence type="ECO:0000313" key="8">
    <source>
        <dbReference type="Proteomes" id="UP000051804"/>
    </source>
</evidence>